<dbReference type="GO" id="GO:0017001">
    <property type="term" value="P:antibiotic catabolic process"/>
    <property type="evidence" value="ECO:0007669"/>
    <property type="project" value="InterPro"/>
</dbReference>
<dbReference type="KEGG" id="phr:C6569_03420"/>
<sequence>MPPALTRRDALALAALLPSAPALAASPDRPDLAGIFRDHGASGTFALVDGATGEATISDARRAGRRLVPASTFKIPNSLIAFETGAVADADTVLPYGGGRTSNPAWARDMSLRDAMPISNVPIFQEVARRVGLARYRDWLAKLDYGNRDPGTVVDRFWLDGPLRISATEEARFNLRLAQKGLPASQRAQTLVHDIVRLETADGATLYGKTGWFVKRGETSVGWWTGWVERGSRIHAFTLNMDMPQMAMAPQRLEIGRAALKRLGIYG</sequence>
<feature type="domain" description="Penicillin-binding protein transpeptidase" evidence="9">
    <location>
        <begin position="45"/>
        <end position="252"/>
    </location>
</feature>
<comment type="catalytic activity">
    <reaction evidence="7">
        <text>a beta-lactam + H2O = a substituted beta-amino acid</text>
        <dbReference type="Rhea" id="RHEA:20401"/>
        <dbReference type="ChEBI" id="CHEBI:15377"/>
        <dbReference type="ChEBI" id="CHEBI:35627"/>
        <dbReference type="ChEBI" id="CHEBI:140347"/>
        <dbReference type="EC" id="3.5.2.6"/>
    </reaction>
</comment>
<protein>
    <recommendedName>
        <fullName evidence="2 7">Beta-lactamase</fullName>
        <ecNumber evidence="2 7">3.5.2.6</ecNumber>
    </recommendedName>
</protein>
<dbReference type="AlphaFoldDB" id="A0A2S0N8D1"/>
<dbReference type="InterPro" id="IPR001460">
    <property type="entry name" value="PCN-bd_Tpept"/>
</dbReference>
<dbReference type="InterPro" id="IPR002137">
    <property type="entry name" value="Beta-lactam_class-D_AS"/>
</dbReference>
<dbReference type="Proteomes" id="UP000237889">
    <property type="component" value="Chromosome"/>
</dbReference>
<keyword evidence="5 7" id="KW-0046">Antibiotic resistance</keyword>
<dbReference type="GO" id="GO:0008800">
    <property type="term" value="F:beta-lactamase activity"/>
    <property type="evidence" value="ECO:0007669"/>
    <property type="project" value="UniProtKB-UniRule"/>
</dbReference>
<dbReference type="PROSITE" id="PS00337">
    <property type="entry name" value="BETA_LACTAMASE_D"/>
    <property type="match status" value="1"/>
</dbReference>
<feature type="chain" id="PRO_5015739620" description="Beta-lactamase" evidence="8">
    <location>
        <begin position="25"/>
        <end position="267"/>
    </location>
</feature>
<feature type="signal peptide" evidence="8">
    <location>
        <begin position="1"/>
        <end position="24"/>
    </location>
</feature>
<dbReference type="OrthoDB" id="9762883at2"/>
<dbReference type="SUPFAM" id="SSF56601">
    <property type="entry name" value="beta-lactamase/transpeptidase-like"/>
    <property type="match status" value="1"/>
</dbReference>
<dbReference type="GO" id="GO:0008658">
    <property type="term" value="F:penicillin binding"/>
    <property type="evidence" value="ECO:0007669"/>
    <property type="project" value="InterPro"/>
</dbReference>
<comment type="similarity">
    <text evidence="1 7">Belongs to the class-D beta-lactamase family.</text>
</comment>
<name>A0A2S0N8D1_9HYPH</name>
<evidence type="ECO:0000256" key="8">
    <source>
        <dbReference type="SAM" id="SignalP"/>
    </source>
</evidence>
<evidence type="ECO:0000256" key="3">
    <source>
        <dbReference type="ARBA" id="ARBA00022729"/>
    </source>
</evidence>
<dbReference type="RefSeq" id="WP_106747521.1">
    <property type="nucleotide sequence ID" value="NZ_CP027668.1"/>
</dbReference>
<gene>
    <name evidence="10" type="ORF">C6569_03420</name>
</gene>
<feature type="active site" description="Acyl-ester intermediate" evidence="6">
    <location>
        <position position="71"/>
    </location>
</feature>
<feature type="modified residue" description="N6-carboxylysine" evidence="6">
    <location>
        <position position="74"/>
    </location>
</feature>
<dbReference type="InterPro" id="IPR012338">
    <property type="entry name" value="Beta-lactam/transpept-like"/>
</dbReference>
<proteinExistence type="inferred from homology"/>
<dbReference type="Pfam" id="PF00905">
    <property type="entry name" value="Transpeptidase"/>
    <property type="match status" value="1"/>
</dbReference>
<dbReference type="EMBL" id="CP027668">
    <property type="protein sequence ID" value="AVO44191.1"/>
    <property type="molecule type" value="Genomic_DNA"/>
</dbReference>
<accession>A0A2S0N8D1</accession>
<dbReference type="EC" id="3.5.2.6" evidence="2 7"/>
<evidence type="ECO:0000259" key="9">
    <source>
        <dbReference type="Pfam" id="PF00905"/>
    </source>
</evidence>
<keyword evidence="11" id="KW-1185">Reference proteome</keyword>
<evidence type="ECO:0000313" key="10">
    <source>
        <dbReference type="EMBL" id="AVO44191.1"/>
    </source>
</evidence>
<dbReference type="NCBIfam" id="NF012161">
    <property type="entry name" value="bla_class_D_main"/>
    <property type="match status" value="1"/>
</dbReference>
<evidence type="ECO:0000256" key="5">
    <source>
        <dbReference type="ARBA" id="ARBA00023251"/>
    </source>
</evidence>
<evidence type="ECO:0000256" key="2">
    <source>
        <dbReference type="ARBA" id="ARBA00012865"/>
    </source>
</evidence>
<evidence type="ECO:0000256" key="1">
    <source>
        <dbReference type="ARBA" id="ARBA00007898"/>
    </source>
</evidence>
<evidence type="ECO:0000313" key="11">
    <source>
        <dbReference type="Proteomes" id="UP000237889"/>
    </source>
</evidence>
<dbReference type="GO" id="GO:0046677">
    <property type="term" value="P:response to antibiotic"/>
    <property type="evidence" value="ECO:0007669"/>
    <property type="project" value="UniProtKB-UniRule"/>
</dbReference>
<dbReference type="Gene3D" id="3.40.710.10">
    <property type="entry name" value="DD-peptidase/beta-lactamase superfamily"/>
    <property type="match status" value="1"/>
</dbReference>
<keyword evidence="3 8" id="KW-0732">Signal</keyword>
<evidence type="ECO:0000256" key="6">
    <source>
        <dbReference type="PIRSR" id="PIRSR602137-50"/>
    </source>
</evidence>
<organism evidence="10 11">
    <name type="scientific">Phreatobacter cathodiphilus</name>
    <dbReference type="NCBI Taxonomy" id="1868589"/>
    <lineage>
        <taxon>Bacteria</taxon>
        <taxon>Pseudomonadati</taxon>
        <taxon>Pseudomonadota</taxon>
        <taxon>Alphaproteobacteria</taxon>
        <taxon>Hyphomicrobiales</taxon>
        <taxon>Phreatobacteraceae</taxon>
        <taxon>Phreatobacter</taxon>
    </lineage>
</organism>
<evidence type="ECO:0000256" key="4">
    <source>
        <dbReference type="ARBA" id="ARBA00022801"/>
    </source>
</evidence>
<evidence type="ECO:0000256" key="7">
    <source>
        <dbReference type="RuleBase" id="RU361140"/>
    </source>
</evidence>
<keyword evidence="4 7" id="KW-0378">Hydrolase</keyword>
<reference evidence="10 11" key="1">
    <citation type="submission" date="2018-03" db="EMBL/GenBank/DDBJ databases">
        <title>Genome sequencing of Phreatobacter sp.</title>
        <authorList>
            <person name="Kim S.-J."/>
            <person name="Heo J."/>
            <person name="Kwon S.-W."/>
        </authorList>
    </citation>
    <scope>NUCLEOTIDE SEQUENCE [LARGE SCALE GENOMIC DNA]</scope>
    <source>
        <strain evidence="10 11">S-12</strain>
    </source>
</reference>